<sequence length="270" mass="30613">MSSSEQVAPLSFFDLPRELRDMIYDATFPPNHHLLLTSHTSSPDPSFLALTDSHPRLARELRAREIRSYESLGFEISYVPWSPPRGIYPGVKQVAISFEHHYMVDREAGFQVMIDNITKAVAYLQRYANLEALWVEFADDAGSDPYWSEVVAEGPFGFAQDSQLARLHGPECGSGLTVFEALLRPLVQMPIVMSVAILGPEHTSERAELRVVGVEALEVCAEFQIAVVEGMTRWITGEREMGFTEMVRTCFEKVNPNEDWDLEEEWWEGL</sequence>
<evidence type="ECO:0000313" key="2">
    <source>
        <dbReference type="Proteomes" id="UP000799539"/>
    </source>
</evidence>
<keyword evidence="2" id="KW-1185">Reference proteome</keyword>
<reference evidence="1" key="1">
    <citation type="journal article" date="2020" name="Stud. Mycol.">
        <title>101 Dothideomycetes genomes: a test case for predicting lifestyles and emergence of pathogens.</title>
        <authorList>
            <person name="Haridas S."/>
            <person name="Albert R."/>
            <person name="Binder M."/>
            <person name="Bloem J."/>
            <person name="Labutti K."/>
            <person name="Salamov A."/>
            <person name="Andreopoulos B."/>
            <person name="Baker S."/>
            <person name="Barry K."/>
            <person name="Bills G."/>
            <person name="Bluhm B."/>
            <person name="Cannon C."/>
            <person name="Castanera R."/>
            <person name="Culley D."/>
            <person name="Daum C."/>
            <person name="Ezra D."/>
            <person name="Gonzalez J."/>
            <person name="Henrissat B."/>
            <person name="Kuo A."/>
            <person name="Liang C."/>
            <person name="Lipzen A."/>
            <person name="Lutzoni F."/>
            <person name="Magnuson J."/>
            <person name="Mondo S."/>
            <person name="Nolan M."/>
            <person name="Ohm R."/>
            <person name="Pangilinan J."/>
            <person name="Park H.-J."/>
            <person name="Ramirez L."/>
            <person name="Alfaro M."/>
            <person name="Sun H."/>
            <person name="Tritt A."/>
            <person name="Yoshinaga Y."/>
            <person name="Zwiers L.-H."/>
            <person name="Turgeon B."/>
            <person name="Goodwin S."/>
            <person name="Spatafora J."/>
            <person name="Crous P."/>
            <person name="Grigoriev I."/>
        </authorList>
    </citation>
    <scope>NUCLEOTIDE SEQUENCE</scope>
    <source>
        <strain evidence="1">SCOH1-5</strain>
    </source>
</reference>
<dbReference type="AlphaFoldDB" id="A0A6A6FPC3"/>
<organism evidence="1 2">
    <name type="scientific">Cercospora zeae-maydis SCOH1-5</name>
    <dbReference type="NCBI Taxonomy" id="717836"/>
    <lineage>
        <taxon>Eukaryota</taxon>
        <taxon>Fungi</taxon>
        <taxon>Dikarya</taxon>
        <taxon>Ascomycota</taxon>
        <taxon>Pezizomycotina</taxon>
        <taxon>Dothideomycetes</taxon>
        <taxon>Dothideomycetidae</taxon>
        <taxon>Mycosphaerellales</taxon>
        <taxon>Mycosphaerellaceae</taxon>
        <taxon>Cercospora</taxon>
    </lineage>
</organism>
<dbReference type="Proteomes" id="UP000799539">
    <property type="component" value="Unassembled WGS sequence"/>
</dbReference>
<evidence type="ECO:0000313" key="1">
    <source>
        <dbReference type="EMBL" id="KAF2215297.1"/>
    </source>
</evidence>
<protein>
    <submittedName>
        <fullName evidence="1">Uncharacterized protein</fullName>
    </submittedName>
</protein>
<dbReference type="OrthoDB" id="3644294at2759"/>
<proteinExistence type="predicted"/>
<name>A0A6A6FPC3_9PEZI</name>
<gene>
    <name evidence="1" type="ORF">CERZMDRAFT_94715</name>
</gene>
<accession>A0A6A6FPC3</accession>
<dbReference type="EMBL" id="ML992666">
    <property type="protein sequence ID" value="KAF2215297.1"/>
    <property type="molecule type" value="Genomic_DNA"/>
</dbReference>